<comment type="caution">
    <text evidence="6">The sequence shown here is derived from an EMBL/GenBank/DDBJ whole genome shotgun (WGS) entry which is preliminary data.</text>
</comment>
<keyword evidence="5" id="KW-0046">Antibiotic resistance</keyword>
<dbReference type="PANTHER" id="PTHR11104:SF0">
    <property type="entry name" value="SPBETA PROPHAGE-DERIVED AMINOGLYCOSIDE N(3')-ACETYLTRANSFERASE-LIKE PROTEIN YOKD"/>
    <property type="match status" value="1"/>
</dbReference>
<dbReference type="SUPFAM" id="SSF110710">
    <property type="entry name" value="TTHA0583/YokD-like"/>
    <property type="match status" value="1"/>
</dbReference>
<evidence type="ECO:0000256" key="4">
    <source>
        <dbReference type="ARBA" id="ARBA00023315"/>
    </source>
</evidence>
<dbReference type="AlphaFoldDB" id="A0A7C3IIK8"/>
<evidence type="ECO:0000256" key="5">
    <source>
        <dbReference type="RuleBase" id="RU365031"/>
    </source>
</evidence>
<evidence type="ECO:0000256" key="2">
    <source>
        <dbReference type="ARBA" id="ARBA00012882"/>
    </source>
</evidence>
<reference evidence="6" key="1">
    <citation type="journal article" date="2020" name="mSystems">
        <title>Genome- and Community-Level Interaction Insights into Carbon Utilization and Element Cycling Functions of Hydrothermarchaeota in Hydrothermal Sediment.</title>
        <authorList>
            <person name="Zhou Z."/>
            <person name="Liu Y."/>
            <person name="Xu W."/>
            <person name="Pan J."/>
            <person name="Luo Z.H."/>
            <person name="Li M."/>
        </authorList>
    </citation>
    <scope>NUCLEOTIDE SEQUENCE [LARGE SCALE GENOMIC DNA]</scope>
    <source>
        <strain evidence="6">SpSt-503</strain>
    </source>
</reference>
<dbReference type="InterPro" id="IPR003679">
    <property type="entry name" value="Amioglycoside_AcTrfase"/>
</dbReference>
<dbReference type="GO" id="GO:0046353">
    <property type="term" value="F:aminoglycoside 3-N-acetyltransferase activity"/>
    <property type="evidence" value="ECO:0007669"/>
    <property type="project" value="UniProtKB-EC"/>
</dbReference>
<evidence type="ECO:0000256" key="1">
    <source>
        <dbReference type="ARBA" id="ARBA00006383"/>
    </source>
</evidence>
<name>A0A7C3IIK8_9SPIR</name>
<comment type="similarity">
    <text evidence="1 5">Belongs to the antibiotic N-acetyltransferase family.</text>
</comment>
<protein>
    <recommendedName>
        <fullName evidence="2 5">Aminoglycoside N(3)-acetyltransferase</fullName>
        <ecNumber evidence="5">2.3.1.-</ecNumber>
    </recommendedName>
</protein>
<dbReference type="EC" id="2.3.1.-" evidence="5"/>
<evidence type="ECO:0000256" key="3">
    <source>
        <dbReference type="ARBA" id="ARBA00022679"/>
    </source>
</evidence>
<dbReference type="EMBL" id="DSVL01000061">
    <property type="protein sequence ID" value="HFH28265.1"/>
    <property type="molecule type" value="Genomic_DNA"/>
</dbReference>
<keyword evidence="3 5" id="KW-0808">Transferase</keyword>
<dbReference type="Pfam" id="PF02522">
    <property type="entry name" value="Antibiotic_NAT"/>
    <property type="match status" value="1"/>
</dbReference>
<comment type="catalytic activity">
    <reaction evidence="5">
        <text>a 2-deoxystreptamine antibiotic + acetyl-CoA = an N(3)-acetyl-2-deoxystreptamine antibiotic + CoA + H(+)</text>
        <dbReference type="Rhea" id="RHEA:12665"/>
        <dbReference type="ChEBI" id="CHEBI:15378"/>
        <dbReference type="ChEBI" id="CHEBI:57287"/>
        <dbReference type="ChEBI" id="CHEBI:57288"/>
        <dbReference type="ChEBI" id="CHEBI:57921"/>
        <dbReference type="ChEBI" id="CHEBI:77452"/>
        <dbReference type="EC" id="2.3.1.81"/>
    </reaction>
</comment>
<proteinExistence type="inferred from homology"/>
<sequence length="272" mass="30874">MKELETIQARREGPNTVDSLEQELRSAGLAPGMTVLLHSSLSSLGWVCGGPVAVILAFQRVLTDQGTLVMPTHSGDLSDPAQWEDPPVPESWWETIRNTMPAYRRDRTPSSRMGVIPETFRKMEGVVRSSHPQVSFAAWGNYKDYIIQDEHYDFAMNDQSPLGRLYELDGRVFLLGVGHDNNTSIHLAEYRAVWPSKLMIKNGMPILEEQGKTVWREFDDIAYGGDDFKELGAAFEKAYAIQPVQLGNATCRFFRQRDLVDFAVTWIEKHRR</sequence>
<gene>
    <name evidence="6" type="ORF">ENS59_01960</name>
</gene>
<accession>A0A7C3IIK8</accession>
<evidence type="ECO:0000313" key="6">
    <source>
        <dbReference type="EMBL" id="HFH28265.1"/>
    </source>
</evidence>
<dbReference type="GO" id="GO:0046677">
    <property type="term" value="P:response to antibiotic"/>
    <property type="evidence" value="ECO:0007669"/>
    <property type="project" value="UniProtKB-KW"/>
</dbReference>
<organism evidence="6">
    <name type="scientific">Gracilinema caldarium</name>
    <dbReference type="NCBI Taxonomy" id="215591"/>
    <lineage>
        <taxon>Bacteria</taxon>
        <taxon>Pseudomonadati</taxon>
        <taxon>Spirochaetota</taxon>
        <taxon>Spirochaetia</taxon>
        <taxon>Spirochaetales</taxon>
        <taxon>Breznakiellaceae</taxon>
        <taxon>Gracilinema</taxon>
    </lineage>
</organism>
<keyword evidence="4 5" id="KW-0012">Acyltransferase</keyword>
<dbReference type="InterPro" id="IPR028345">
    <property type="entry name" value="Antibiotic_NAT-like"/>
</dbReference>
<dbReference type="PANTHER" id="PTHR11104">
    <property type="entry name" value="AMINOGLYCOSIDE N3-ACETYLTRANSFERASE"/>
    <property type="match status" value="1"/>
</dbReference>